<gene>
    <name evidence="2" type="ORF">BDQ12DRAFT_669506</name>
</gene>
<organism evidence="2 3">
    <name type="scientific">Crucibulum laeve</name>
    <dbReference type="NCBI Taxonomy" id="68775"/>
    <lineage>
        <taxon>Eukaryota</taxon>
        <taxon>Fungi</taxon>
        <taxon>Dikarya</taxon>
        <taxon>Basidiomycota</taxon>
        <taxon>Agaricomycotina</taxon>
        <taxon>Agaricomycetes</taxon>
        <taxon>Agaricomycetidae</taxon>
        <taxon>Agaricales</taxon>
        <taxon>Agaricineae</taxon>
        <taxon>Nidulariaceae</taxon>
        <taxon>Crucibulum</taxon>
    </lineage>
</organism>
<reference evidence="2 3" key="1">
    <citation type="journal article" date="2019" name="Nat. Ecol. Evol.">
        <title>Megaphylogeny resolves global patterns of mushroom evolution.</title>
        <authorList>
            <person name="Varga T."/>
            <person name="Krizsan K."/>
            <person name="Foldi C."/>
            <person name="Dima B."/>
            <person name="Sanchez-Garcia M."/>
            <person name="Sanchez-Ramirez S."/>
            <person name="Szollosi G.J."/>
            <person name="Szarkandi J.G."/>
            <person name="Papp V."/>
            <person name="Albert L."/>
            <person name="Andreopoulos W."/>
            <person name="Angelini C."/>
            <person name="Antonin V."/>
            <person name="Barry K.W."/>
            <person name="Bougher N.L."/>
            <person name="Buchanan P."/>
            <person name="Buyck B."/>
            <person name="Bense V."/>
            <person name="Catcheside P."/>
            <person name="Chovatia M."/>
            <person name="Cooper J."/>
            <person name="Damon W."/>
            <person name="Desjardin D."/>
            <person name="Finy P."/>
            <person name="Geml J."/>
            <person name="Haridas S."/>
            <person name="Hughes K."/>
            <person name="Justo A."/>
            <person name="Karasinski D."/>
            <person name="Kautmanova I."/>
            <person name="Kiss B."/>
            <person name="Kocsube S."/>
            <person name="Kotiranta H."/>
            <person name="LaButti K.M."/>
            <person name="Lechner B.E."/>
            <person name="Liimatainen K."/>
            <person name="Lipzen A."/>
            <person name="Lukacs Z."/>
            <person name="Mihaltcheva S."/>
            <person name="Morgado L.N."/>
            <person name="Niskanen T."/>
            <person name="Noordeloos M.E."/>
            <person name="Ohm R.A."/>
            <person name="Ortiz-Santana B."/>
            <person name="Ovrebo C."/>
            <person name="Racz N."/>
            <person name="Riley R."/>
            <person name="Savchenko A."/>
            <person name="Shiryaev A."/>
            <person name="Soop K."/>
            <person name="Spirin V."/>
            <person name="Szebenyi C."/>
            <person name="Tomsovsky M."/>
            <person name="Tulloss R.E."/>
            <person name="Uehling J."/>
            <person name="Grigoriev I.V."/>
            <person name="Vagvolgyi C."/>
            <person name="Papp T."/>
            <person name="Martin F.M."/>
            <person name="Miettinen O."/>
            <person name="Hibbett D.S."/>
            <person name="Nagy L.G."/>
        </authorList>
    </citation>
    <scope>NUCLEOTIDE SEQUENCE [LARGE SCALE GENOMIC DNA]</scope>
    <source>
        <strain evidence="2 3">CBS 166.37</strain>
    </source>
</reference>
<evidence type="ECO:0000313" key="2">
    <source>
        <dbReference type="EMBL" id="TFK34328.1"/>
    </source>
</evidence>
<feature type="transmembrane region" description="Helical" evidence="1">
    <location>
        <begin position="95"/>
        <end position="114"/>
    </location>
</feature>
<evidence type="ECO:0000256" key="1">
    <source>
        <dbReference type="SAM" id="Phobius"/>
    </source>
</evidence>
<dbReference type="Proteomes" id="UP000308652">
    <property type="component" value="Unassembled WGS sequence"/>
</dbReference>
<name>A0A5C3LPS8_9AGAR</name>
<protein>
    <submittedName>
        <fullName evidence="2">Uncharacterized protein</fullName>
    </submittedName>
</protein>
<dbReference type="OrthoDB" id="2929525at2759"/>
<dbReference type="PANTHER" id="PTHR40465:SF1">
    <property type="entry name" value="DUF6534 DOMAIN-CONTAINING PROTEIN"/>
    <property type="match status" value="1"/>
</dbReference>
<feature type="transmembrane region" description="Helical" evidence="1">
    <location>
        <begin position="20"/>
        <end position="39"/>
    </location>
</feature>
<proteinExistence type="predicted"/>
<dbReference type="PANTHER" id="PTHR40465">
    <property type="entry name" value="CHROMOSOME 1, WHOLE GENOME SHOTGUN SEQUENCE"/>
    <property type="match status" value="1"/>
</dbReference>
<dbReference type="EMBL" id="ML213633">
    <property type="protein sequence ID" value="TFK34328.1"/>
    <property type="molecule type" value="Genomic_DNA"/>
</dbReference>
<keyword evidence="3" id="KW-1185">Reference proteome</keyword>
<keyword evidence="1" id="KW-0472">Membrane</keyword>
<dbReference type="AlphaFoldDB" id="A0A5C3LPS8"/>
<dbReference type="STRING" id="68775.A0A5C3LPS8"/>
<accession>A0A5C3LPS8</accession>
<sequence>MSGTLPSVESNGDYGALEVGTAISLVLFGVALTQGYIYYHRCEGDRIFMKSFVALLLLLETCQSITAFHTIYFVTITMSARVQKPANSYPLSANVVVESIITVLVQSFFSLRIYRLCGRISLGSIALAMESFLDVPLQPDGSQLIEKFGWLITSDNVCKHYSNIGSFNDLSSEFFNKRSYSGTGVITGLTSVSAIICFRSMDNFYTNSLLVSLNTRPPKRGLNNFISSTGTGHEALKGARPVNTSMILKNQTL</sequence>
<feature type="transmembrane region" description="Helical" evidence="1">
    <location>
        <begin position="51"/>
        <end position="75"/>
    </location>
</feature>
<keyword evidence="1" id="KW-0812">Transmembrane</keyword>
<evidence type="ECO:0000313" key="3">
    <source>
        <dbReference type="Proteomes" id="UP000308652"/>
    </source>
</evidence>
<keyword evidence="1" id="KW-1133">Transmembrane helix</keyword>